<dbReference type="InterPro" id="IPR036291">
    <property type="entry name" value="NAD(P)-bd_dom_sf"/>
</dbReference>
<evidence type="ECO:0000256" key="1">
    <source>
        <dbReference type="ARBA" id="ARBA00004746"/>
    </source>
</evidence>
<evidence type="ECO:0000256" key="14">
    <source>
        <dbReference type="PIRSR" id="PIRSR000094-3"/>
    </source>
</evidence>
<dbReference type="Gene3D" id="3.40.50.720">
    <property type="entry name" value="NAD(P)-binding Rossmann-like Domain"/>
    <property type="match status" value="1"/>
</dbReference>
<comment type="function">
    <text evidence="10">Catalyzes the reduction of a carbon-carbon double bond in an enoyl moiety that is covalently linked to an acyl carrier protein (ACP). Involved in the elongation cycle of fatty acid which are used in the lipid metabolism and in the biotin biosynthesis.</text>
</comment>
<dbReference type="STRING" id="1594731.WEOB_259"/>
<keyword evidence="9 11" id="KW-0275">Fatty acid biosynthesis</keyword>
<evidence type="ECO:0000256" key="10">
    <source>
        <dbReference type="ARBA" id="ARBA00025542"/>
    </source>
</evidence>
<evidence type="ECO:0000313" key="16">
    <source>
        <dbReference type="EMBL" id="CEN32201.1"/>
    </source>
</evidence>
<feature type="binding site" evidence="14">
    <location>
        <position position="92"/>
    </location>
    <ligand>
        <name>NAD(+)</name>
        <dbReference type="ChEBI" id="CHEBI:57540"/>
    </ligand>
</feature>
<dbReference type="GO" id="GO:0009102">
    <property type="term" value="P:biotin biosynthetic process"/>
    <property type="evidence" value="ECO:0007669"/>
    <property type="project" value="UniProtKB-UniPathway"/>
</dbReference>
<organism evidence="16 17">
    <name type="scientific">Candidatus Westeberhardia cardiocondylae</name>
    <dbReference type="NCBI Taxonomy" id="1594731"/>
    <lineage>
        <taxon>Bacteria</taxon>
        <taxon>Pseudomonadati</taxon>
        <taxon>Pseudomonadota</taxon>
        <taxon>Gammaproteobacteria</taxon>
        <taxon>Enterobacterales</taxon>
        <taxon>Enterobacteriaceae</taxon>
        <taxon>ant endosymbionts</taxon>
        <taxon>Candidatus Westeberhardia</taxon>
    </lineage>
</organism>
<feature type="binding site" evidence="14">
    <location>
        <position position="163"/>
    </location>
    <ligand>
        <name>NAD(+)</name>
        <dbReference type="ChEBI" id="CHEBI:57540"/>
    </ligand>
</feature>
<feature type="site" description="Involved in acyl-ACP binding" evidence="15">
    <location>
        <position position="201"/>
    </location>
</feature>
<keyword evidence="6 11" id="KW-0560">Oxidoreductase</keyword>
<dbReference type="FunFam" id="3.40.50.720:FF:000054">
    <property type="entry name" value="Enoyl-[acyl-carrier-protein] reductase [NADH]"/>
    <property type="match status" value="1"/>
</dbReference>
<evidence type="ECO:0000256" key="13">
    <source>
        <dbReference type="PIRSR" id="PIRSR000094-2"/>
    </source>
</evidence>
<dbReference type="FunFam" id="1.10.8.400:FF:000001">
    <property type="entry name" value="Enoyl-[acyl-carrier-protein] reductase [NADH]"/>
    <property type="match status" value="1"/>
</dbReference>
<evidence type="ECO:0000256" key="8">
    <source>
        <dbReference type="ARBA" id="ARBA00023098"/>
    </source>
</evidence>
<evidence type="ECO:0000256" key="3">
    <source>
        <dbReference type="ARBA" id="ARBA00009233"/>
    </source>
</evidence>
<dbReference type="UniPathway" id="UPA00094"/>
<dbReference type="PANTHER" id="PTHR43159:SF2">
    <property type="entry name" value="ENOYL-[ACYL-CARRIER-PROTEIN] REDUCTASE [NADH], CHLOROPLASTIC"/>
    <property type="match status" value="1"/>
</dbReference>
<evidence type="ECO:0000256" key="12">
    <source>
        <dbReference type="PIRSR" id="PIRSR000094-1"/>
    </source>
</evidence>
<feature type="binding site" evidence="13">
    <location>
        <position position="95"/>
    </location>
    <ligand>
        <name>substrate</name>
    </ligand>
</feature>
<feature type="binding site" evidence="14">
    <location>
        <position position="13"/>
    </location>
    <ligand>
        <name>NAD(+)</name>
        <dbReference type="ChEBI" id="CHEBI:57540"/>
    </ligand>
</feature>
<gene>
    <name evidence="16" type="primary">fabI</name>
    <name evidence="16" type="ORF">WEOB_259</name>
</gene>
<keyword evidence="17" id="KW-1185">Reference proteome</keyword>
<dbReference type="InterPro" id="IPR014358">
    <property type="entry name" value="Enoyl-ACP_Rdtase_NADH"/>
</dbReference>
<feature type="binding site" evidence="14">
    <location>
        <begin position="192"/>
        <end position="196"/>
    </location>
    <ligand>
        <name>NAD(+)</name>
        <dbReference type="ChEBI" id="CHEBI:57540"/>
    </ligand>
</feature>
<keyword evidence="5" id="KW-0276">Fatty acid metabolism</keyword>
<dbReference type="PIRSF" id="PIRSF000094">
    <property type="entry name" value="Enoyl-ACP_rdct"/>
    <property type="match status" value="1"/>
</dbReference>
<evidence type="ECO:0000256" key="5">
    <source>
        <dbReference type="ARBA" id="ARBA00022832"/>
    </source>
</evidence>
<keyword evidence="7 11" id="KW-0520">NAD</keyword>
<dbReference type="EC" id="1.3.1.9" evidence="11"/>
<evidence type="ECO:0000256" key="4">
    <source>
        <dbReference type="ARBA" id="ARBA00022516"/>
    </source>
</evidence>
<evidence type="ECO:0000256" key="15">
    <source>
        <dbReference type="PIRSR" id="PIRSR000094-4"/>
    </source>
</evidence>
<evidence type="ECO:0000256" key="9">
    <source>
        <dbReference type="ARBA" id="ARBA00023160"/>
    </source>
</evidence>
<evidence type="ECO:0000256" key="6">
    <source>
        <dbReference type="ARBA" id="ARBA00023002"/>
    </source>
</evidence>
<protein>
    <recommendedName>
        <fullName evidence="11">Enoyl-[acyl-carrier-protein] reductase [NADH]</fullName>
        <ecNumber evidence="11">1.3.1.9</ecNumber>
    </recommendedName>
</protein>
<dbReference type="Gene3D" id="1.10.8.400">
    <property type="entry name" value="Enoyl acyl carrier protein reductase"/>
    <property type="match status" value="1"/>
</dbReference>
<reference evidence="17" key="1">
    <citation type="submission" date="2015-01" db="EMBL/GenBank/DDBJ databases">
        <authorList>
            <person name="Manzano-Marin A."/>
            <person name="Manzano-Marin A."/>
        </authorList>
    </citation>
    <scope>NUCLEOTIDE SEQUENCE [LARGE SCALE GENOMIC DNA]</scope>
    <source>
        <strain evidence="17">obscurior</strain>
    </source>
</reference>
<feature type="site" description="Involved in acyl-ACP binding" evidence="15">
    <location>
        <position position="204"/>
    </location>
</feature>
<keyword evidence="8" id="KW-0443">Lipid metabolism</keyword>
<sequence length="258" mass="28592">MGILEKKKFLITGISNNHSIAYGIAKIMHKEGAELAFSYQNERLKSRVEKFAMNFNSNIVFPCNVQDDNAIYMLFSSLYKIWPKYDGFVHSIAYAPKKQLFDDYVNSITKKDFFITHDISSYSFIAMAKACRNMLSSTASLVTLTYLGSKCFIPNYNVMGPAKASLEANVRYMANSMGKQGVRVNAISAGPVYTLASSGVKGFKKMLSYCKTVVPLRRLVTIENIGNVASFLCSDFSSGITGEILHVDCGLNTVGMFV</sequence>
<evidence type="ECO:0000256" key="11">
    <source>
        <dbReference type="PIRNR" id="PIRNR000094"/>
    </source>
</evidence>
<feature type="active site" description="Proton acceptor" evidence="12">
    <location>
        <position position="146"/>
    </location>
</feature>
<evidence type="ECO:0000313" key="17">
    <source>
        <dbReference type="Proteomes" id="UP000242753"/>
    </source>
</evidence>
<dbReference type="EMBL" id="LN774881">
    <property type="protein sequence ID" value="CEN32201.1"/>
    <property type="molecule type" value="Genomic_DNA"/>
</dbReference>
<proteinExistence type="inferred from homology"/>
<dbReference type="KEGG" id="wca:WEOB_259"/>
<dbReference type="PRINTS" id="PR00081">
    <property type="entry name" value="GDHRDH"/>
</dbReference>
<feature type="binding site" evidence="14">
    <location>
        <position position="40"/>
    </location>
    <ligand>
        <name>NAD(+)</name>
        <dbReference type="ChEBI" id="CHEBI:57540"/>
    </ligand>
</feature>
<comment type="similarity">
    <text evidence="3 11">Belongs to the short-chain dehydrogenases/reductases (SDR) family. FabI subfamily.</text>
</comment>
<evidence type="ECO:0000256" key="7">
    <source>
        <dbReference type="ARBA" id="ARBA00023027"/>
    </source>
</evidence>
<feature type="active site" description="Proton acceptor" evidence="12">
    <location>
        <position position="156"/>
    </location>
</feature>
<dbReference type="UniPathway" id="UPA00078"/>
<dbReference type="RefSeq" id="WP_281263749.1">
    <property type="nucleotide sequence ID" value="NZ_LN774881.1"/>
</dbReference>
<dbReference type="InterPro" id="IPR002347">
    <property type="entry name" value="SDR_fam"/>
</dbReference>
<comment type="catalytic activity">
    <reaction evidence="11">
        <text>a 2,3-saturated acyl-[ACP] + NAD(+) = a (2E)-enoyl-[ACP] + NADH + H(+)</text>
        <dbReference type="Rhea" id="RHEA:10240"/>
        <dbReference type="Rhea" id="RHEA-COMP:9925"/>
        <dbReference type="Rhea" id="RHEA-COMP:9926"/>
        <dbReference type="ChEBI" id="CHEBI:15378"/>
        <dbReference type="ChEBI" id="CHEBI:57540"/>
        <dbReference type="ChEBI" id="CHEBI:57945"/>
        <dbReference type="ChEBI" id="CHEBI:78784"/>
        <dbReference type="ChEBI" id="CHEBI:78785"/>
        <dbReference type="EC" id="1.3.1.9"/>
    </reaction>
</comment>
<dbReference type="GO" id="GO:0006633">
    <property type="term" value="P:fatty acid biosynthetic process"/>
    <property type="evidence" value="ECO:0007669"/>
    <property type="project" value="UniProtKB-UniPathway"/>
</dbReference>
<dbReference type="PATRIC" id="fig|1594731.3.peg.240"/>
<dbReference type="CDD" id="cd05372">
    <property type="entry name" value="ENR_SDR"/>
    <property type="match status" value="1"/>
</dbReference>
<feature type="site" description="Involved in acyl-ACP binding" evidence="15">
    <location>
        <position position="205"/>
    </location>
</feature>
<dbReference type="Proteomes" id="UP000242753">
    <property type="component" value="Chromosome I"/>
</dbReference>
<accession>A0A0H5C5G8</accession>
<keyword evidence="4 11" id="KW-0444">Lipid biosynthesis</keyword>
<feature type="binding site" evidence="14">
    <location>
        <begin position="19"/>
        <end position="20"/>
    </location>
    <ligand>
        <name>NAD(+)</name>
        <dbReference type="ChEBI" id="CHEBI:57540"/>
    </ligand>
</feature>
<comment type="pathway">
    <text evidence="2">Lipid metabolism; fatty acid biosynthesis.</text>
</comment>
<dbReference type="PANTHER" id="PTHR43159">
    <property type="entry name" value="ENOYL-[ACYL-CARRIER-PROTEIN] REDUCTASE"/>
    <property type="match status" value="1"/>
</dbReference>
<name>A0A0H5C5G8_9ENTR</name>
<dbReference type="Pfam" id="PF13561">
    <property type="entry name" value="adh_short_C2"/>
    <property type="match status" value="1"/>
</dbReference>
<dbReference type="GO" id="GO:0004318">
    <property type="term" value="F:enoyl-[acyl-carrier-protein] reductase (NADH) activity"/>
    <property type="evidence" value="ECO:0007669"/>
    <property type="project" value="UniProtKB-EC"/>
</dbReference>
<comment type="pathway">
    <text evidence="1">Cofactor biosynthesis; biotin biosynthesis.</text>
</comment>
<dbReference type="AlphaFoldDB" id="A0A0H5C5G8"/>
<evidence type="ECO:0000256" key="2">
    <source>
        <dbReference type="ARBA" id="ARBA00005194"/>
    </source>
</evidence>
<dbReference type="SUPFAM" id="SSF51735">
    <property type="entry name" value="NAD(P)-binding Rossmann-fold domains"/>
    <property type="match status" value="1"/>
</dbReference>